<dbReference type="Proteomes" id="UP001163603">
    <property type="component" value="Chromosome 5"/>
</dbReference>
<sequence length="781" mass="88913">MRILGNFKREWPELLVIGASETLKNRGRLDETSKKGLCWSELKRTGMSRWGVSRLVTFQREHCNSIMSPSIVKENEDQKDVGEAVTAESSGSESRNRKRLKLGQLREARTTKREKLRPQNNSSSRKSKHNKLENTKDRWSADRYKLAEQSMLEILKDEGAVFENPISRPVLRTAARKRIGDTGLLDHLLKHIDGKVAPGGAERFRRCYNTEGVMEYWLENADLVKIKQEAGVPDPNYVPPSSWWKCSGGSFQDSVCAGELKVLKAEMEKMKRDMQELVCHQQEQDQANLVEDTHKELVKWKAKTDQRLMELSSSLSGMQDMYRELIKWKAKIEQQLMEISNTLSSMQALKQCNTFSSPDHPDHEGWEDWLESTNLDDIQEDIVPMLGNIDPGNVGQEAALRDNLPSPSLLKPGDSPSQDSVCARELKLLKEEMAKMKRDVQELVPRKQEEDQANVTPDSSVITNSKLELDNSLLIFQEMFKELVKWKAKVEQQILEISNTVSALTEPPYQKPSRVLPYATQNLTDLYTLGKKLGQGQFGTTYLCTHKTTSLNYACKTIPKRKLICQEDYDDVWREIQIMHHLSEHPHVVRIHGTYEGKSCVHIVMELCKGGELFDRIVEKGHYSEREAAKLIKTVVGVVECCHSLGVMHRDLKPENFLFLGVGEDAALKATDFGLSVFYKPGKWGSFLFLPRSLTENIMYWIAHMISSSMFSLIMSKLFASQHILLSFCEIFTDVVGSPYYVAPEVLRKYYGPEADVWSAGVILYILLSGVPPFWAGSNKL</sequence>
<name>A0ACC0YQS8_9ROSI</name>
<gene>
    <name evidence="1" type="ORF">Pint_27553</name>
</gene>
<comment type="caution">
    <text evidence="1">The sequence shown here is derived from an EMBL/GenBank/DDBJ whole genome shotgun (WGS) entry which is preliminary data.</text>
</comment>
<evidence type="ECO:0000313" key="1">
    <source>
        <dbReference type="EMBL" id="KAJ0040060.1"/>
    </source>
</evidence>
<protein>
    <submittedName>
        <fullName evidence="1">Uncharacterized protein</fullName>
    </submittedName>
</protein>
<dbReference type="EMBL" id="CM047740">
    <property type="protein sequence ID" value="KAJ0040060.1"/>
    <property type="molecule type" value="Genomic_DNA"/>
</dbReference>
<keyword evidence="2" id="KW-1185">Reference proteome</keyword>
<reference evidence="2" key="1">
    <citation type="journal article" date="2023" name="G3 (Bethesda)">
        <title>Genome assembly and association tests identify interacting loci associated with vigor, precocity, and sex in interspecific pistachio rootstocks.</title>
        <authorList>
            <person name="Palmer W."/>
            <person name="Jacygrad E."/>
            <person name="Sagayaradj S."/>
            <person name="Cavanaugh K."/>
            <person name="Han R."/>
            <person name="Bertier L."/>
            <person name="Beede B."/>
            <person name="Kafkas S."/>
            <person name="Golino D."/>
            <person name="Preece J."/>
            <person name="Michelmore R."/>
        </authorList>
    </citation>
    <scope>NUCLEOTIDE SEQUENCE [LARGE SCALE GENOMIC DNA]</scope>
</reference>
<proteinExistence type="predicted"/>
<organism evidence="1 2">
    <name type="scientific">Pistacia integerrima</name>
    <dbReference type="NCBI Taxonomy" id="434235"/>
    <lineage>
        <taxon>Eukaryota</taxon>
        <taxon>Viridiplantae</taxon>
        <taxon>Streptophyta</taxon>
        <taxon>Embryophyta</taxon>
        <taxon>Tracheophyta</taxon>
        <taxon>Spermatophyta</taxon>
        <taxon>Magnoliopsida</taxon>
        <taxon>eudicotyledons</taxon>
        <taxon>Gunneridae</taxon>
        <taxon>Pentapetalae</taxon>
        <taxon>rosids</taxon>
        <taxon>malvids</taxon>
        <taxon>Sapindales</taxon>
        <taxon>Anacardiaceae</taxon>
        <taxon>Pistacia</taxon>
    </lineage>
</organism>
<evidence type="ECO:0000313" key="2">
    <source>
        <dbReference type="Proteomes" id="UP001163603"/>
    </source>
</evidence>
<accession>A0ACC0YQS8</accession>